<organism evidence="1 2">
    <name type="scientific">Dreissena polymorpha</name>
    <name type="common">Zebra mussel</name>
    <name type="synonym">Mytilus polymorpha</name>
    <dbReference type="NCBI Taxonomy" id="45954"/>
    <lineage>
        <taxon>Eukaryota</taxon>
        <taxon>Metazoa</taxon>
        <taxon>Spiralia</taxon>
        <taxon>Lophotrochozoa</taxon>
        <taxon>Mollusca</taxon>
        <taxon>Bivalvia</taxon>
        <taxon>Autobranchia</taxon>
        <taxon>Heteroconchia</taxon>
        <taxon>Euheterodonta</taxon>
        <taxon>Imparidentia</taxon>
        <taxon>Neoheterodontei</taxon>
        <taxon>Myida</taxon>
        <taxon>Dreissenoidea</taxon>
        <taxon>Dreissenidae</taxon>
        <taxon>Dreissena</taxon>
    </lineage>
</organism>
<dbReference type="Proteomes" id="UP000828390">
    <property type="component" value="Unassembled WGS sequence"/>
</dbReference>
<accession>A0A9D4GSY6</accession>
<sequence>MMDSLSGPSRVNKMLSTLNLKTISDTNLKIMEQPAGEVIEQVATESARIAASDAIINEITKGAPAGYSNASVEVQSGSQFATYVTPTVMDDIGVNEEIVSLRRHVSLLMDILESIRPDGWPFTQFTFGSQIEGTTTVGALCRVSGALRRVPGERRSVPMRPAQGAVCHPKKCI</sequence>
<proteinExistence type="predicted"/>
<reference evidence="1" key="2">
    <citation type="submission" date="2020-11" db="EMBL/GenBank/DDBJ databases">
        <authorList>
            <person name="McCartney M.A."/>
            <person name="Auch B."/>
            <person name="Kono T."/>
            <person name="Mallez S."/>
            <person name="Becker A."/>
            <person name="Gohl D.M."/>
            <person name="Silverstein K.A.T."/>
            <person name="Koren S."/>
            <person name="Bechman K.B."/>
            <person name="Herman A."/>
            <person name="Abrahante J.E."/>
            <person name="Garbe J."/>
        </authorList>
    </citation>
    <scope>NUCLEOTIDE SEQUENCE</scope>
    <source>
        <strain evidence="1">Duluth1</strain>
        <tissue evidence="1">Whole animal</tissue>
    </source>
</reference>
<comment type="caution">
    <text evidence="1">The sequence shown here is derived from an EMBL/GenBank/DDBJ whole genome shotgun (WGS) entry which is preliminary data.</text>
</comment>
<gene>
    <name evidence="1" type="ORF">DPMN_121125</name>
</gene>
<protein>
    <submittedName>
        <fullName evidence="1">Uncharacterized protein</fullName>
    </submittedName>
</protein>
<evidence type="ECO:0000313" key="1">
    <source>
        <dbReference type="EMBL" id="KAH3819392.1"/>
    </source>
</evidence>
<name>A0A9D4GSY6_DREPO</name>
<evidence type="ECO:0000313" key="2">
    <source>
        <dbReference type="Proteomes" id="UP000828390"/>
    </source>
</evidence>
<reference evidence="1" key="1">
    <citation type="journal article" date="2019" name="bioRxiv">
        <title>The Genome of the Zebra Mussel, Dreissena polymorpha: A Resource for Invasive Species Research.</title>
        <authorList>
            <person name="McCartney M.A."/>
            <person name="Auch B."/>
            <person name="Kono T."/>
            <person name="Mallez S."/>
            <person name="Zhang Y."/>
            <person name="Obille A."/>
            <person name="Becker A."/>
            <person name="Abrahante J.E."/>
            <person name="Garbe J."/>
            <person name="Badalamenti J.P."/>
            <person name="Herman A."/>
            <person name="Mangelson H."/>
            <person name="Liachko I."/>
            <person name="Sullivan S."/>
            <person name="Sone E.D."/>
            <person name="Koren S."/>
            <person name="Silverstein K.A.T."/>
            <person name="Beckman K.B."/>
            <person name="Gohl D.M."/>
        </authorList>
    </citation>
    <scope>NUCLEOTIDE SEQUENCE</scope>
    <source>
        <strain evidence="1">Duluth1</strain>
        <tissue evidence="1">Whole animal</tissue>
    </source>
</reference>
<dbReference type="EMBL" id="JAIWYP010000005">
    <property type="protein sequence ID" value="KAH3819392.1"/>
    <property type="molecule type" value="Genomic_DNA"/>
</dbReference>
<dbReference type="AlphaFoldDB" id="A0A9D4GSY6"/>
<keyword evidence="2" id="KW-1185">Reference proteome</keyword>